<reference evidence="2 3" key="1">
    <citation type="submission" date="2021-03" db="EMBL/GenBank/DDBJ databases">
        <title>Genomic Encyclopedia of Type Strains, Phase IV (KMG-IV): sequencing the most valuable type-strain genomes for metagenomic binning, comparative biology and taxonomic classification.</title>
        <authorList>
            <person name="Goeker M."/>
        </authorList>
    </citation>
    <scope>NUCLEOTIDE SEQUENCE [LARGE SCALE GENOMIC DNA]</scope>
    <source>
        <strain evidence="2 3">DSM 24950</strain>
    </source>
</reference>
<feature type="domain" description="DUF4183" evidence="1">
    <location>
        <begin position="8"/>
        <end position="58"/>
    </location>
</feature>
<dbReference type="EMBL" id="JAGGKV010000003">
    <property type="protein sequence ID" value="MBP1962544.1"/>
    <property type="molecule type" value="Genomic_DNA"/>
</dbReference>
<evidence type="ECO:0000259" key="1">
    <source>
        <dbReference type="Pfam" id="PF13799"/>
    </source>
</evidence>
<evidence type="ECO:0000313" key="3">
    <source>
        <dbReference type="Proteomes" id="UP001519344"/>
    </source>
</evidence>
<proteinExistence type="predicted"/>
<dbReference type="Proteomes" id="UP001519344">
    <property type="component" value="Unassembled WGS sequence"/>
</dbReference>
<name>A0ABS4HX82_9BACL</name>
<dbReference type="Pfam" id="PF13799">
    <property type="entry name" value="DUF4183"/>
    <property type="match status" value="1"/>
</dbReference>
<gene>
    <name evidence="2" type="ORF">J2Z65_001743</name>
</gene>
<sequence length="83" mass="8224">MDDGGNAVVALPAPPTDGYYNVYVNGVLQEGGLSTLTTASLVLATTAAVAGTPVVLEVADFSTASSTITVEPTISAPTITVVV</sequence>
<dbReference type="InterPro" id="IPR025237">
    <property type="entry name" value="DUF4183"/>
</dbReference>
<organism evidence="2 3">
    <name type="scientific">Paenibacillus aceris</name>
    <dbReference type="NCBI Taxonomy" id="869555"/>
    <lineage>
        <taxon>Bacteria</taxon>
        <taxon>Bacillati</taxon>
        <taxon>Bacillota</taxon>
        <taxon>Bacilli</taxon>
        <taxon>Bacillales</taxon>
        <taxon>Paenibacillaceae</taxon>
        <taxon>Paenibacillus</taxon>
    </lineage>
</organism>
<comment type="caution">
    <text evidence="2">The sequence shown here is derived from an EMBL/GenBank/DDBJ whole genome shotgun (WGS) entry which is preliminary data.</text>
</comment>
<evidence type="ECO:0000313" key="2">
    <source>
        <dbReference type="EMBL" id="MBP1962544.1"/>
    </source>
</evidence>
<protein>
    <recommendedName>
        <fullName evidence="1">DUF4183 domain-containing protein</fullName>
    </recommendedName>
</protein>
<keyword evidence="3" id="KW-1185">Reference proteome</keyword>
<accession>A0ABS4HX82</accession>